<comment type="caution">
    <text evidence="3">The sequence shown here is derived from an EMBL/GenBank/DDBJ whole genome shotgun (WGS) entry which is preliminary data.</text>
</comment>
<sequence length="240" mass="27445">MGFEVEGAGPEIQRCETDSDGERNNRRRVKVADEQRRQNTWKIERDKHQAELITWNMTGLPGNDGGGGASGESVRVRYQIRFRVHLVTEQNKEKNLDQGMRVKMEKNPEEDQQNVQQDFEKKLFMVREEFVKRISEENLIQLLEELETDGVFHVLEKRGILQKNQTTADKARNTIDAVRNKGDKSCRMMIQRLQLIDPALSDQLGLGLFSSAQTVLVPLWTTPSQNRSGLSGGQCYVNSL</sequence>
<feature type="region of interest" description="Disordered" evidence="1">
    <location>
        <begin position="1"/>
        <end position="36"/>
    </location>
</feature>
<keyword evidence="4" id="KW-1185">Reference proteome</keyword>
<dbReference type="InterPro" id="IPR011029">
    <property type="entry name" value="DEATH-like_dom_sf"/>
</dbReference>
<evidence type="ECO:0000259" key="2">
    <source>
        <dbReference type="PROSITE" id="PS50209"/>
    </source>
</evidence>
<organism evidence="3 4">
    <name type="scientific">Ataeniobius toweri</name>
    <dbReference type="NCBI Taxonomy" id="208326"/>
    <lineage>
        <taxon>Eukaryota</taxon>
        <taxon>Metazoa</taxon>
        <taxon>Chordata</taxon>
        <taxon>Craniata</taxon>
        <taxon>Vertebrata</taxon>
        <taxon>Euteleostomi</taxon>
        <taxon>Actinopterygii</taxon>
        <taxon>Neopterygii</taxon>
        <taxon>Teleostei</taxon>
        <taxon>Neoteleostei</taxon>
        <taxon>Acanthomorphata</taxon>
        <taxon>Ovalentaria</taxon>
        <taxon>Atherinomorphae</taxon>
        <taxon>Cyprinodontiformes</taxon>
        <taxon>Goodeidae</taxon>
        <taxon>Ataeniobius</taxon>
    </lineage>
</organism>
<feature type="domain" description="CARD" evidence="2">
    <location>
        <begin position="115"/>
        <end position="208"/>
    </location>
</feature>
<dbReference type="InterPro" id="IPR001315">
    <property type="entry name" value="CARD"/>
</dbReference>
<dbReference type="Gene3D" id="1.10.533.10">
    <property type="entry name" value="Death Domain, Fas"/>
    <property type="match status" value="1"/>
</dbReference>
<reference evidence="3 4" key="1">
    <citation type="submission" date="2021-07" db="EMBL/GenBank/DDBJ databases">
        <authorList>
            <person name="Palmer J.M."/>
        </authorList>
    </citation>
    <scope>NUCLEOTIDE SEQUENCE [LARGE SCALE GENOMIC DNA]</scope>
    <source>
        <strain evidence="3 4">AT_MEX2019</strain>
        <tissue evidence="3">Muscle</tissue>
    </source>
</reference>
<gene>
    <name evidence="3" type="ORF">ATANTOWER_032081</name>
</gene>
<feature type="compositionally biased region" description="Basic and acidic residues" evidence="1">
    <location>
        <begin position="13"/>
        <end position="36"/>
    </location>
</feature>
<protein>
    <recommendedName>
        <fullName evidence="2">CARD domain-containing protein</fullName>
    </recommendedName>
</protein>
<dbReference type="Proteomes" id="UP001345963">
    <property type="component" value="Unassembled WGS sequence"/>
</dbReference>
<dbReference type="EMBL" id="JAHUTI010000928">
    <property type="protein sequence ID" value="MED6232544.1"/>
    <property type="molecule type" value="Genomic_DNA"/>
</dbReference>
<dbReference type="SUPFAM" id="SSF47986">
    <property type="entry name" value="DEATH domain"/>
    <property type="match status" value="1"/>
</dbReference>
<accession>A0ABU7A450</accession>
<dbReference type="PROSITE" id="PS50209">
    <property type="entry name" value="CARD"/>
    <property type="match status" value="1"/>
</dbReference>
<evidence type="ECO:0000313" key="3">
    <source>
        <dbReference type="EMBL" id="MED6232544.1"/>
    </source>
</evidence>
<dbReference type="Pfam" id="PF00619">
    <property type="entry name" value="CARD"/>
    <property type="match status" value="1"/>
</dbReference>
<name>A0ABU7A450_9TELE</name>
<proteinExistence type="predicted"/>
<evidence type="ECO:0000313" key="4">
    <source>
        <dbReference type="Proteomes" id="UP001345963"/>
    </source>
</evidence>
<evidence type="ECO:0000256" key="1">
    <source>
        <dbReference type="SAM" id="MobiDB-lite"/>
    </source>
</evidence>